<sequence length="230" mass="26047">MTWPARSPDINPIEHVWVMLGKRVRGRLTPHSNLQQLRNVLSKEWNRIDQTDIQNLIEGFNRRMVTAIQSRGGQTALYGHLPNHLESVEHFIGGCKSQNPASPAYVPSIFPECYKRESTGTDSLNRFKRLKKRTEIISQPDTSDPLEDSASILVTTKTDAQTQTDRNYDKESKFEFSCMVDGNNVSTQACISAFHALYAKPKCSSKLSGSDSPYEKRGFLVIVQFLMNHN</sequence>
<dbReference type="Proteomes" id="UP001148838">
    <property type="component" value="Unassembled WGS sequence"/>
</dbReference>
<evidence type="ECO:0000313" key="2">
    <source>
        <dbReference type="Proteomes" id="UP001148838"/>
    </source>
</evidence>
<organism evidence="1 2">
    <name type="scientific">Periplaneta americana</name>
    <name type="common">American cockroach</name>
    <name type="synonym">Blatta americana</name>
    <dbReference type="NCBI Taxonomy" id="6978"/>
    <lineage>
        <taxon>Eukaryota</taxon>
        <taxon>Metazoa</taxon>
        <taxon>Ecdysozoa</taxon>
        <taxon>Arthropoda</taxon>
        <taxon>Hexapoda</taxon>
        <taxon>Insecta</taxon>
        <taxon>Pterygota</taxon>
        <taxon>Neoptera</taxon>
        <taxon>Polyneoptera</taxon>
        <taxon>Dictyoptera</taxon>
        <taxon>Blattodea</taxon>
        <taxon>Blattoidea</taxon>
        <taxon>Blattidae</taxon>
        <taxon>Blattinae</taxon>
        <taxon>Periplaneta</taxon>
    </lineage>
</organism>
<dbReference type="EMBL" id="JAJSOF020000021">
    <property type="protein sequence ID" value="KAJ4437701.1"/>
    <property type="molecule type" value="Genomic_DNA"/>
</dbReference>
<gene>
    <name evidence="1" type="ORF">ANN_17846</name>
</gene>
<evidence type="ECO:0008006" key="3">
    <source>
        <dbReference type="Google" id="ProtNLM"/>
    </source>
</evidence>
<keyword evidence="2" id="KW-1185">Reference proteome</keyword>
<reference evidence="1 2" key="1">
    <citation type="journal article" date="2022" name="Allergy">
        <title>Genome assembly and annotation of Periplaneta americana reveal a comprehensive cockroach allergen profile.</title>
        <authorList>
            <person name="Wang L."/>
            <person name="Xiong Q."/>
            <person name="Saelim N."/>
            <person name="Wang L."/>
            <person name="Nong W."/>
            <person name="Wan A.T."/>
            <person name="Shi M."/>
            <person name="Liu X."/>
            <person name="Cao Q."/>
            <person name="Hui J.H.L."/>
            <person name="Sookrung N."/>
            <person name="Leung T.F."/>
            <person name="Tungtrongchitr A."/>
            <person name="Tsui S.K.W."/>
        </authorList>
    </citation>
    <scope>NUCLEOTIDE SEQUENCE [LARGE SCALE GENOMIC DNA]</scope>
    <source>
        <strain evidence="1">PWHHKU_190912</strain>
    </source>
</reference>
<dbReference type="Gene3D" id="3.30.420.10">
    <property type="entry name" value="Ribonuclease H-like superfamily/Ribonuclease H"/>
    <property type="match status" value="1"/>
</dbReference>
<protein>
    <recommendedName>
        <fullName evidence="3">Tc1-like transposase DDE domain-containing protein</fullName>
    </recommendedName>
</protein>
<dbReference type="InterPro" id="IPR036397">
    <property type="entry name" value="RNaseH_sf"/>
</dbReference>
<proteinExistence type="predicted"/>
<accession>A0ABQ8SVE8</accession>
<evidence type="ECO:0000313" key="1">
    <source>
        <dbReference type="EMBL" id="KAJ4437701.1"/>
    </source>
</evidence>
<comment type="caution">
    <text evidence="1">The sequence shown here is derived from an EMBL/GenBank/DDBJ whole genome shotgun (WGS) entry which is preliminary data.</text>
</comment>
<name>A0ABQ8SVE8_PERAM</name>